<dbReference type="InterPro" id="IPR018101">
    <property type="entry name" value="Transl_elong_Ts_CS"/>
</dbReference>
<evidence type="ECO:0000256" key="5">
    <source>
        <dbReference type="HAMAP-Rule" id="MF_00050"/>
    </source>
</evidence>
<dbReference type="PANTHER" id="PTHR11741">
    <property type="entry name" value="ELONGATION FACTOR TS"/>
    <property type="match status" value="1"/>
</dbReference>
<dbReference type="PROSITE" id="PS01126">
    <property type="entry name" value="EF_TS_1"/>
    <property type="match status" value="1"/>
</dbReference>
<dbReference type="InterPro" id="IPR014039">
    <property type="entry name" value="Transl_elong_EFTs/EF1B_dimer"/>
</dbReference>
<evidence type="ECO:0000313" key="9">
    <source>
        <dbReference type="EMBL" id="STO97517.1"/>
    </source>
</evidence>
<dbReference type="Gene3D" id="1.10.8.10">
    <property type="entry name" value="DNA helicase RuvA subunit, C-terminal domain"/>
    <property type="match status" value="1"/>
</dbReference>
<evidence type="ECO:0000256" key="2">
    <source>
        <dbReference type="ARBA" id="ARBA00016956"/>
    </source>
</evidence>
<feature type="region of interest" description="Involved in Mg(2+) ion dislocation from EF-Tu" evidence="5">
    <location>
        <begin position="82"/>
        <end position="85"/>
    </location>
</feature>
<dbReference type="CDD" id="cd14275">
    <property type="entry name" value="UBA_EF-Ts"/>
    <property type="match status" value="1"/>
</dbReference>
<evidence type="ECO:0000256" key="3">
    <source>
        <dbReference type="ARBA" id="ARBA00022768"/>
    </source>
</evidence>
<dbReference type="EMBL" id="UGHV01000001">
    <property type="protein sequence ID" value="STO97517.1"/>
    <property type="molecule type" value="Genomic_DNA"/>
</dbReference>
<dbReference type="InterPro" id="IPR009060">
    <property type="entry name" value="UBA-like_sf"/>
</dbReference>
<keyword evidence="4 5" id="KW-0648">Protein biosynthesis</keyword>
<reference evidence="9 10" key="1">
    <citation type="submission" date="2018-06" db="EMBL/GenBank/DDBJ databases">
        <authorList>
            <consortium name="Pathogen Informatics"/>
            <person name="Doyle S."/>
        </authorList>
    </citation>
    <scope>NUCLEOTIDE SEQUENCE [LARGE SCALE GENOMIC DNA]</scope>
    <source>
        <strain evidence="9 10">NCTC12410</strain>
    </source>
</reference>
<dbReference type="Gene3D" id="1.10.286.20">
    <property type="match status" value="1"/>
</dbReference>
<dbReference type="InterPro" id="IPR036402">
    <property type="entry name" value="EF-Ts_dimer_sf"/>
</dbReference>
<comment type="function">
    <text evidence="5 6">Associates with the EF-Tu.GDP complex and induces the exchange of GDP to GTP. It remains bound to the aminoacyl-tRNA.EF-Tu.GTP complex up to the GTP hydrolysis stage on the ribosome.</text>
</comment>
<feature type="domain" description="Translation elongation factor EFTs/EF1B dimerisation" evidence="8">
    <location>
        <begin position="73"/>
        <end position="224"/>
    </location>
</feature>
<dbReference type="InterPro" id="IPR001816">
    <property type="entry name" value="Transl_elong_EFTs/EF1B"/>
</dbReference>
<name>A0A377J4U2_9HELI</name>
<gene>
    <name evidence="5 9" type="primary">tsf</name>
    <name evidence="9" type="ORF">NCTC12410_01348</name>
</gene>
<organism evidence="9 10">
    <name type="scientific">Helicobacter canis</name>
    <dbReference type="NCBI Taxonomy" id="29419"/>
    <lineage>
        <taxon>Bacteria</taxon>
        <taxon>Pseudomonadati</taxon>
        <taxon>Campylobacterota</taxon>
        <taxon>Epsilonproteobacteria</taxon>
        <taxon>Campylobacterales</taxon>
        <taxon>Helicobacteraceae</taxon>
        <taxon>Helicobacter</taxon>
    </lineage>
</organism>
<evidence type="ECO:0000256" key="7">
    <source>
        <dbReference type="RuleBase" id="RU000643"/>
    </source>
</evidence>
<comment type="similarity">
    <text evidence="1 5 6">Belongs to the EF-Ts family.</text>
</comment>
<evidence type="ECO:0000256" key="1">
    <source>
        <dbReference type="ARBA" id="ARBA00005532"/>
    </source>
</evidence>
<sequence>MSEITAQLVKQLREMTDAGMMDCKKALVEVQGDLQKAVEYLREKGLSKAAKKADRVAAEGAISVKVASDFSQACMIEVNSETDFVAKNDGFKDLVAKTSELVFAHNISEVSALESLHIENQSFDEYLKTQIAKIGENIVVRKTCNIKANQGTIVNGYVHSNGRVGVIIALKGSQANASKLAELARNLCMHAAAMKPVYIDYSGFSVEFLDKERVAMIAEVEKENEELKRLGKPLKNVPKYISRAQLTQSVLAEQEQILKDELKKQGKPEAIWDKIIPGQLERFIADNTLIDQRLTLLGQFFVMDDKKTIAQVLAEKSKEWNDTIEVAEYVRFELGEGIEKKAEDFAAEVAAQMQ</sequence>
<evidence type="ECO:0000256" key="6">
    <source>
        <dbReference type="RuleBase" id="RU000642"/>
    </source>
</evidence>
<protein>
    <recommendedName>
        <fullName evidence="2 5">Elongation factor Ts</fullName>
        <shortName evidence="5">EF-Ts</shortName>
    </recommendedName>
</protein>
<evidence type="ECO:0000256" key="4">
    <source>
        <dbReference type="ARBA" id="ARBA00022917"/>
    </source>
</evidence>
<keyword evidence="3 5" id="KW-0251">Elongation factor</keyword>
<comment type="subcellular location">
    <subcellularLocation>
        <location evidence="5 7">Cytoplasm</location>
    </subcellularLocation>
</comment>
<dbReference type="PANTHER" id="PTHR11741:SF0">
    <property type="entry name" value="ELONGATION FACTOR TS, MITOCHONDRIAL"/>
    <property type="match status" value="1"/>
</dbReference>
<dbReference type="GO" id="GO:0005737">
    <property type="term" value="C:cytoplasm"/>
    <property type="evidence" value="ECO:0007669"/>
    <property type="project" value="UniProtKB-SubCell"/>
</dbReference>
<dbReference type="PROSITE" id="PS01127">
    <property type="entry name" value="EF_TS_2"/>
    <property type="match status" value="1"/>
</dbReference>
<dbReference type="GO" id="GO:0003746">
    <property type="term" value="F:translation elongation factor activity"/>
    <property type="evidence" value="ECO:0007669"/>
    <property type="project" value="UniProtKB-UniRule"/>
</dbReference>
<keyword evidence="5" id="KW-0963">Cytoplasm</keyword>
<evidence type="ECO:0000259" key="8">
    <source>
        <dbReference type="Pfam" id="PF00889"/>
    </source>
</evidence>
<dbReference type="Gene3D" id="3.30.479.20">
    <property type="entry name" value="Elongation factor Ts, dimerisation domain"/>
    <property type="match status" value="2"/>
</dbReference>
<dbReference type="FunFam" id="1.10.8.10:FF:000001">
    <property type="entry name" value="Elongation factor Ts"/>
    <property type="match status" value="1"/>
</dbReference>
<dbReference type="HAMAP" id="MF_00050">
    <property type="entry name" value="EF_Ts"/>
    <property type="match status" value="1"/>
</dbReference>
<dbReference type="OrthoDB" id="9808348at2"/>
<evidence type="ECO:0000313" key="10">
    <source>
        <dbReference type="Proteomes" id="UP000254841"/>
    </source>
</evidence>
<proteinExistence type="inferred from homology"/>
<accession>A0A377J4U2</accession>
<dbReference type="Proteomes" id="UP000254841">
    <property type="component" value="Unassembled WGS sequence"/>
</dbReference>
<dbReference type="Pfam" id="PF00889">
    <property type="entry name" value="EF_TS"/>
    <property type="match status" value="2"/>
</dbReference>
<dbReference type="SUPFAM" id="SSF54713">
    <property type="entry name" value="Elongation factor Ts (EF-Ts), dimerisation domain"/>
    <property type="match status" value="3"/>
</dbReference>
<dbReference type="AlphaFoldDB" id="A0A377J4U2"/>
<dbReference type="SUPFAM" id="SSF46934">
    <property type="entry name" value="UBA-like"/>
    <property type="match status" value="1"/>
</dbReference>
<feature type="domain" description="Translation elongation factor EFTs/EF1B dimerisation" evidence="8">
    <location>
        <begin position="238"/>
        <end position="336"/>
    </location>
</feature>
<dbReference type="NCBIfam" id="TIGR00116">
    <property type="entry name" value="tsf"/>
    <property type="match status" value="2"/>
</dbReference>
<dbReference type="RefSeq" id="WP_115011749.1">
    <property type="nucleotide sequence ID" value="NZ_UGHV01000001.1"/>
</dbReference>